<evidence type="ECO:0000313" key="9">
    <source>
        <dbReference type="Proteomes" id="UP000196435"/>
    </source>
</evidence>
<feature type="domain" description="4Fe-4S ferredoxin-type" evidence="6">
    <location>
        <begin position="47"/>
        <end position="72"/>
    </location>
</feature>
<dbReference type="PANTHER" id="PTHR32479:SF19">
    <property type="entry name" value="ANAEROBIC GLYCEROL-3-PHOSPHATE DEHYDROGENASE SUBUNIT C"/>
    <property type="match status" value="1"/>
</dbReference>
<evidence type="ECO:0000256" key="3">
    <source>
        <dbReference type="ARBA" id="ARBA00022737"/>
    </source>
</evidence>
<dbReference type="GO" id="GO:0009061">
    <property type="term" value="P:anaerobic respiration"/>
    <property type="evidence" value="ECO:0007669"/>
    <property type="project" value="InterPro"/>
</dbReference>
<dbReference type="EMBL" id="NIBU01000034">
    <property type="protein sequence ID" value="PHM33212.1"/>
    <property type="molecule type" value="Genomic_DNA"/>
</dbReference>
<keyword evidence="4" id="KW-0408">Iron</keyword>
<dbReference type="PROSITE" id="PS00198">
    <property type="entry name" value="4FE4S_FER_1"/>
    <property type="match status" value="1"/>
</dbReference>
<keyword evidence="1" id="KW-0004">4Fe-4S</keyword>
<dbReference type="PROSITE" id="PS51379">
    <property type="entry name" value="4FE4S_FER_2"/>
    <property type="match status" value="2"/>
</dbReference>
<proteinExistence type="predicted"/>
<protein>
    <submittedName>
        <fullName evidence="8">Anaerobic glycerol-3-phosphate dehydrogenase subunit C</fullName>
    </submittedName>
    <submittedName>
        <fullName evidence="7">Membrane protein</fullName>
    </submittedName>
</protein>
<evidence type="ECO:0000259" key="6">
    <source>
        <dbReference type="PROSITE" id="PS51379"/>
    </source>
</evidence>
<reference evidence="7 10" key="3">
    <citation type="journal article" date="2017" name="Nat. Microbiol.">
        <title>Natural product diversity associated with the nematode symbionts Photorhabdus and Xenorhabdus.</title>
        <authorList>
            <person name="Tobias N.J."/>
            <person name="Wolff H."/>
            <person name="Djahanschiri B."/>
            <person name="Grundmann F."/>
            <person name="Kronenwerth M."/>
            <person name="Shi Y.M."/>
            <person name="Simonyi S."/>
            <person name="Grun P."/>
            <person name="Shapiro-Ilan D."/>
            <person name="Pidot S.J."/>
            <person name="Stinear T.P."/>
            <person name="Ebersberger I."/>
            <person name="Bode H.B."/>
        </authorList>
    </citation>
    <scope>NUCLEOTIDE SEQUENCE [LARGE SCALE GENOMIC DNA]</scope>
    <source>
        <strain evidence="7 10">DSM 16336</strain>
    </source>
</reference>
<dbReference type="PANTHER" id="PTHR32479">
    <property type="entry name" value="GLYCOLATE OXIDASE IRON-SULFUR SUBUNIT"/>
    <property type="match status" value="1"/>
</dbReference>
<dbReference type="InterPro" id="IPR017753">
    <property type="entry name" value="G3P_DH_GlpC_su"/>
</dbReference>
<dbReference type="InterPro" id="IPR009051">
    <property type="entry name" value="Helical_ferredxn"/>
</dbReference>
<organism evidence="8 9">
    <name type="scientific">Xenorhabdus innexi</name>
    <dbReference type="NCBI Taxonomy" id="290109"/>
    <lineage>
        <taxon>Bacteria</taxon>
        <taxon>Pseudomonadati</taxon>
        <taxon>Pseudomonadota</taxon>
        <taxon>Gammaproteobacteria</taxon>
        <taxon>Enterobacterales</taxon>
        <taxon>Morganellaceae</taxon>
        <taxon>Xenorhabdus</taxon>
    </lineage>
</organism>
<reference evidence="9" key="2">
    <citation type="submission" date="2016-12" db="EMBL/GenBank/DDBJ databases">
        <authorList>
            <person name="Gaudriault S."/>
        </authorList>
    </citation>
    <scope>NUCLEOTIDE SEQUENCE [LARGE SCALE GENOMIC DNA]</scope>
    <source>
        <strain evidence="9">HGB1681 (deposited as PTA-6826 in the American Type Culture Collection)</strain>
    </source>
</reference>
<evidence type="ECO:0000256" key="5">
    <source>
        <dbReference type="ARBA" id="ARBA00023014"/>
    </source>
</evidence>
<keyword evidence="10" id="KW-1185">Reference proteome</keyword>
<reference evidence="8" key="1">
    <citation type="submission" date="2016-12" db="EMBL/GenBank/DDBJ databases">
        <authorList>
            <person name="Song W.-J."/>
            <person name="Kurnit D.M."/>
        </authorList>
    </citation>
    <scope>NUCLEOTIDE SEQUENCE [LARGE SCALE GENOMIC DNA]</scope>
    <source>
        <strain evidence="8">HGB1681</strain>
    </source>
</reference>
<evidence type="ECO:0000313" key="10">
    <source>
        <dbReference type="Proteomes" id="UP000224871"/>
    </source>
</evidence>
<sequence>MNITDNSFESCIKCTVCTTSCPVVKANPGYPGPKQAGPDGERLRLKDPALYDEALKYCTNCKRCEVACPSDVKIGDIILRAKADYHSQRPKLRDIILSHTDMMGTLSTPLAPVVNSVTGLKPVRHLLDTTLRIDHRRELPKYAFGTFRRWYHKQAAIQQQFTEQVAYFHGCFVNYNHPQLGKDLLKVFNGMGVGVQLLNREKCCGVPLIANGFINRAKRQAKVNLHSLTESVIERQIPVVTTSSSCTFTLRDEYPHILGVDTRPIRDHIELATRYIYRLLDQGHTLPLKQMPLKVAYHTPCHMEKMGWAAYSIELIKRIPGIELIILDSQCCGIAGTYGFKKENYEVSQEIGANLFRQIEASGADLVITDCETCKWQIEMSTSKKCEHPISLLARGLG</sequence>
<evidence type="ECO:0000313" key="7">
    <source>
        <dbReference type="EMBL" id="PHM33212.1"/>
    </source>
</evidence>
<dbReference type="Pfam" id="PF13183">
    <property type="entry name" value="Fer4_8"/>
    <property type="match status" value="1"/>
</dbReference>
<dbReference type="Proteomes" id="UP000196435">
    <property type="component" value="Unassembled WGS sequence"/>
</dbReference>
<dbReference type="Proteomes" id="UP000224871">
    <property type="component" value="Unassembled WGS sequence"/>
</dbReference>
<dbReference type="Gene3D" id="1.10.1060.10">
    <property type="entry name" value="Alpha-helical ferredoxin"/>
    <property type="match status" value="1"/>
</dbReference>
<dbReference type="GO" id="GO:0016491">
    <property type="term" value="F:oxidoreductase activity"/>
    <property type="evidence" value="ECO:0007669"/>
    <property type="project" value="UniProtKB-ARBA"/>
</dbReference>
<gene>
    <name evidence="8" type="primary">glpC</name>
    <name evidence="7" type="ORF">Xinn_02675</name>
    <name evidence="8" type="ORF">XIS1_1050015</name>
</gene>
<keyword evidence="2" id="KW-0479">Metal-binding</keyword>
<name>A0A1N6MQL4_9GAMM</name>
<evidence type="ECO:0000256" key="1">
    <source>
        <dbReference type="ARBA" id="ARBA00022485"/>
    </source>
</evidence>
<dbReference type="GO" id="GO:0046872">
    <property type="term" value="F:metal ion binding"/>
    <property type="evidence" value="ECO:0007669"/>
    <property type="project" value="UniProtKB-KW"/>
</dbReference>
<dbReference type="GO" id="GO:0016020">
    <property type="term" value="C:membrane"/>
    <property type="evidence" value="ECO:0007669"/>
    <property type="project" value="InterPro"/>
</dbReference>
<dbReference type="NCBIfam" id="TIGR03379">
    <property type="entry name" value="glycerol3P_GlpC"/>
    <property type="match status" value="1"/>
</dbReference>
<dbReference type="EMBL" id="FTLG01000008">
    <property type="protein sequence ID" value="SIP71106.1"/>
    <property type="molecule type" value="Genomic_DNA"/>
</dbReference>
<dbReference type="GO" id="GO:0051539">
    <property type="term" value="F:4 iron, 4 sulfur cluster binding"/>
    <property type="evidence" value="ECO:0007669"/>
    <property type="project" value="UniProtKB-KW"/>
</dbReference>
<dbReference type="Pfam" id="PF02754">
    <property type="entry name" value="CCG"/>
    <property type="match status" value="2"/>
</dbReference>
<keyword evidence="3" id="KW-0677">Repeat</keyword>
<dbReference type="RefSeq" id="WP_086954554.1">
    <property type="nucleotide sequence ID" value="NZ_CAWNQC010000231.1"/>
</dbReference>
<dbReference type="SUPFAM" id="SSF46548">
    <property type="entry name" value="alpha-helical ferredoxin"/>
    <property type="match status" value="1"/>
</dbReference>
<accession>A0A1N6MQL4</accession>
<dbReference type="GO" id="GO:0009331">
    <property type="term" value="C:glycerol-3-phosphate dehydrogenase (FAD) complex"/>
    <property type="evidence" value="ECO:0007669"/>
    <property type="project" value="InterPro"/>
</dbReference>
<dbReference type="AlphaFoldDB" id="A0A1N6MQL4"/>
<dbReference type="NCBIfam" id="NF008369">
    <property type="entry name" value="PRK11168.1"/>
    <property type="match status" value="1"/>
</dbReference>
<keyword evidence="5" id="KW-0411">Iron-sulfur</keyword>
<dbReference type="InterPro" id="IPR004017">
    <property type="entry name" value="Cys_rich_dom"/>
</dbReference>
<evidence type="ECO:0000256" key="4">
    <source>
        <dbReference type="ARBA" id="ARBA00023004"/>
    </source>
</evidence>
<dbReference type="OrthoDB" id="9765258at2"/>
<evidence type="ECO:0000313" key="8">
    <source>
        <dbReference type="EMBL" id="SIP71106.1"/>
    </source>
</evidence>
<dbReference type="InterPro" id="IPR017900">
    <property type="entry name" value="4Fe4S_Fe_S_CS"/>
</dbReference>
<evidence type="ECO:0000256" key="2">
    <source>
        <dbReference type="ARBA" id="ARBA00022723"/>
    </source>
</evidence>
<dbReference type="InterPro" id="IPR017896">
    <property type="entry name" value="4Fe4S_Fe-S-bd"/>
</dbReference>
<feature type="domain" description="4Fe-4S ferredoxin-type" evidence="6">
    <location>
        <begin position="1"/>
        <end position="32"/>
    </location>
</feature>